<reference evidence="2 3" key="1">
    <citation type="submission" date="2016-10" db="EMBL/GenBank/DDBJ databases">
        <authorList>
            <person name="de Groot N.N."/>
        </authorList>
    </citation>
    <scope>NUCLEOTIDE SEQUENCE [LARGE SCALE GENOMIC DNA]</scope>
    <source>
        <strain evidence="2 3">47C3B</strain>
    </source>
</reference>
<feature type="signal peptide" evidence="1">
    <location>
        <begin position="1"/>
        <end position="19"/>
    </location>
</feature>
<dbReference type="OrthoDB" id="1243758at2"/>
<proteinExistence type="predicted"/>
<name>A0A1G7N999_9SPHI</name>
<dbReference type="Proteomes" id="UP000199072">
    <property type="component" value="Unassembled WGS sequence"/>
</dbReference>
<sequence length="221" mass="24643">MKRLLWLAAFAFCCPAAFAQYVVIDPQHAATVIENGAVQSSAETTHSQYLDKINNNLQTINTNVGSVVVAQTMIYQGLSNVNSALKDGLMVKDMAVIIADILNYTNQTLAMARSEPYLLLFTQQYGSEIQGRATRLLTDVSGYILKEGDNVLADYNSRDQLLRHVRQELQIISGLAYGAYRAVFWAREKGIVAALNPYAAWISNDKVFVDDIIRNAKYLQR</sequence>
<evidence type="ECO:0000256" key="1">
    <source>
        <dbReference type="SAM" id="SignalP"/>
    </source>
</evidence>
<dbReference type="AlphaFoldDB" id="A0A1G7N999"/>
<keyword evidence="1" id="KW-0732">Signal</keyword>
<gene>
    <name evidence="2" type="ORF">SAMN05216464_12512</name>
</gene>
<evidence type="ECO:0000313" key="3">
    <source>
        <dbReference type="Proteomes" id="UP000199072"/>
    </source>
</evidence>
<dbReference type="STRING" id="1391627.SAMN05216464_12512"/>
<evidence type="ECO:0000313" key="2">
    <source>
        <dbReference type="EMBL" id="SDF69870.1"/>
    </source>
</evidence>
<feature type="chain" id="PRO_5011666636" description="DUF4141 domain-containing protein" evidence="1">
    <location>
        <begin position="20"/>
        <end position="221"/>
    </location>
</feature>
<accession>A0A1G7N999</accession>
<dbReference type="EMBL" id="FNAI01000025">
    <property type="protein sequence ID" value="SDF69870.1"/>
    <property type="molecule type" value="Genomic_DNA"/>
</dbReference>
<evidence type="ECO:0008006" key="4">
    <source>
        <dbReference type="Google" id="ProtNLM"/>
    </source>
</evidence>
<keyword evidence="3" id="KW-1185">Reference proteome</keyword>
<dbReference type="RefSeq" id="WP_091157247.1">
    <property type="nucleotide sequence ID" value="NZ_FNAI01000025.1"/>
</dbReference>
<organism evidence="2 3">
    <name type="scientific">Mucilaginibacter pineti</name>
    <dbReference type="NCBI Taxonomy" id="1391627"/>
    <lineage>
        <taxon>Bacteria</taxon>
        <taxon>Pseudomonadati</taxon>
        <taxon>Bacteroidota</taxon>
        <taxon>Sphingobacteriia</taxon>
        <taxon>Sphingobacteriales</taxon>
        <taxon>Sphingobacteriaceae</taxon>
        <taxon>Mucilaginibacter</taxon>
    </lineage>
</organism>
<protein>
    <recommendedName>
        <fullName evidence="4">DUF4141 domain-containing protein</fullName>
    </recommendedName>
</protein>